<reference evidence="7 8" key="1">
    <citation type="journal article" date="2016" name="Nat. Commun.">
        <title>Thousands of microbial genomes shed light on interconnected biogeochemical processes in an aquifer system.</title>
        <authorList>
            <person name="Anantharaman K."/>
            <person name="Brown C.T."/>
            <person name="Hug L.A."/>
            <person name="Sharon I."/>
            <person name="Castelle C.J."/>
            <person name="Probst A.J."/>
            <person name="Thomas B.C."/>
            <person name="Singh A."/>
            <person name="Wilkins M.J."/>
            <person name="Karaoz U."/>
            <person name="Brodie E.L."/>
            <person name="Williams K.H."/>
            <person name="Hubbard S.S."/>
            <person name="Banfield J.F."/>
        </authorList>
    </citation>
    <scope>NUCLEOTIDE SEQUENCE [LARGE SCALE GENOMIC DNA]</scope>
</reference>
<dbReference type="HAMAP" id="MF_01326_B">
    <property type="entry name" value="Ribosomal_uL24_B"/>
    <property type="match status" value="1"/>
</dbReference>
<evidence type="ECO:0000313" key="8">
    <source>
        <dbReference type="Proteomes" id="UP000176191"/>
    </source>
</evidence>
<sequence>MKKFKKGDQVILTSGRDKGQSGPIVKIMTKANLVVVQGVNLYKRHIKPTQNKEGGIKSIERPLSFAKIALLVDGKPVRVGLKRTASKVVRINKKTGKTI</sequence>
<evidence type="ECO:0000256" key="4">
    <source>
        <dbReference type="ARBA" id="ARBA00035206"/>
    </source>
</evidence>
<dbReference type="InterPro" id="IPR003256">
    <property type="entry name" value="Ribosomal_uL24"/>
</dbReference>
<dbReference type="GO" id="GO:0005840">
    <property type="term" value="C:ribosome"/>
    <property type="evidence" value="ECO:0007669"/>
    <property type="project" value="UniProtKB-KW"/>
</dbReference>
<dbReference type="InterPro" id="IPR005824">
    <property type="entry name" value="KOW"/>
</dbReference>
<dbReference type="GO" id="GO:0003735">
    <property type="term" value="F:structural constituent of ribosome"/>
    <property type="evidence" value="ECO:0007669"/>
    <property type="project" value="InterPro"/>
</dbReference>
<name>A0A1F5F7G0_9BACT</name>
<comment type="function">
    <text evidence="5">One of the proteins that surrounds the polypeptide exit tunnel on the outside of the subunit.</text>
</comment>
<dbReference type="GO" id="GO:0019843">
    <property type="term" value="F:rRNA binding"/>
    <property type="evidence" value="ECO:0007669"/>
    <property type="project" value="UniProtKB-UniRule"/>
</dbReference>
<comment type="subunit">
    <text evidence="5">Part of the 50S ribosomal subunit.</text>
</comment>
<gene>
    <name evidence="5" type="primary">rplX</name>
    <name evidence="7" type="ORF">A2228_03390</name>
</gene>
<evidence type="ECO:0000259" key="6">
    <source>
        <dbReference type="SMART" id="SM00739"/>
    </source>
</evidence>
<comment type="function">
    <text evidence="5">One of two assembly initiator proteins, it binds directly to the 5'-end of the 23S rRNA, where it nucleates assembly of the 50S subunit.</text>
</comment>
<feature type="domain" description="KOW" evidence="6">
    <location>
        <begin position="3"/>
        <end position="30"/>
    </location>
</feature>
<evidence type="ECO:0000313" key="7">
    <source>
        <dbReference type="EMBL" id="OGD75546.1"/>
    </source>
</evidence>
<dbReference type="CDD" id="cd06089">
    <property type="entry name" value="KOW_RPL26"/>
    <property type="match status" value="1"/>
</dbReference>
<keyword evidence="5" id="KW-0699">rRNA-binding</keyword>
<organism evidence="7 8">
    <name type="scientific">Candidatus Collierbacteria bacterium RIFOXYA2_FULL_46_10</name>
    <dbReference type="NCBI Taxonomy" id="1817726"/>
    <lineage>
        <taxon>Bacteria</taxon>
        <taxon>Candidatus Collieribacteriota</taxon>
    </lineage>
</organism>
<dbReference type="GO" id="GO:0006412">
    <property type="term" value="P:translation"/>
    <property type="evidence" value="ECO:0007669"/>
    <property type="project" value="UniProtKB-UniRule"/>
</dbReference>
<dbReference type="InterPro" id="IPR008991">
    <property type="entry name" value="Translation_prot_SH3-like_sf"/>
</dbReference>
<accession>A0A1F5F7G0</accession>
<dbReference type="GO" id="GO:1990904">
    <property type="term" value="C:ribonucleoprotein complex"/>
    <property type="evidence" value="ECO:0007669"/>
    <property type="project" value="UniProtKB-KW"/>
</dbReference>
<dbReference type="InterPro" id="IPR014722">
    <property type="entry name" value="Rib_uL2_dom2"/>
</dbReference>
<dbReference type="InterPro" id="IPR041988">
    <property type="entry name" value="Ribosomal_uL24_KOW"/>
</dbReference>
<dbReference type="Proteomes" id="UP000176191">
    <property type="component" value="Unassembled WGS sequence"/>
</dbReference>
<dbReference type="SUPFAM" id="SSF50104">
    <property type="entry name" value="Translation proteins SH3-like domain"/>
    <property type="match status" value="1"/>
</dbReference>
<proteinExistence type="inferred from homology"/>
<keyword evidence="5" id="KW-0694">RNA-binding</keyword>
<evidence type="ECO:0000256" key="5">
    <source>
        <dbReference type="HAMAP-Rule" id="MF_01326"/>
    </source>
</evidence>
<dbReference type="PANTHER" id="PTHR12903">
    <property type="entry name" value="MITOCHONDRIAL RIBOSOMAL PROTEIN L24"/>
    <property type="match status" value="1"/>
</dbReference>
<dbReference type="InterPro" id="IPR057264">
    <property type="entry name" value="Ribosomal_uL24_C"/>
</dbReference>
<comment type="caution">
    <text evidence="7">The sequence shown here is derived from an EMBL/GenBank/DDBJ whole genome shotgun (WGS) entry which is preliminary data.</text>
</comment>
<keyword evidence="2 5" id="KW-0689">Ribosomal protein</keyword>
<dbReference type="NCBIfam" id="TIGR01079">
    <property type="entry name" value="rplX_bact"/>
    <property type="match status" value="1"/>
</dbReference>
<dbReference type="Gene3D" id="2.30.30.30">
    <property type="match status" value="1"/>
</dbReference>
<dbReference type="EMBL" id="MFAK01000002">
    <property type="protein sequence ID" value="OGD75546.1"/>
    <property type="molecule type" value="Genomic_DNA"/>
</dbReference>
<keyword evidence="3 5" id="KW-0687">Ribonucleoprotein</keyword>
<dbReference type="Pfam" id="PF17136">
    <property type="entry name" value="ribosomal_L24"/>
    <property type="match status" value="1"/>
</dbReference>
<evidence type="ECO:0000256" key="2">
    <source>
        <dbReference type="ARBA" id="ARBA00022980"/>
    </source>
</evidence>
<dbReference type="SMART" id="SM00739">
    <property type="entry name" value="KOW"/>
    <property type="match status" value="1"/>
</dbReference>
<evidence type="ECO:0000256" key="3">
    <source>
        <dbReference type="ARBA" id="ARBA00023274"/>
    </source>
</evidence>
<comment type="similarity">
    <text evidence="1 5">Belongs to the universal ribosomal protein uL24 family.</text>
</comment>
<dbReference type="Pfam" id="PF00467">
    <property type="entry name" value="KOW"/>
    <property type="match status" value="1"/>
</dbReference>
<dbReference type="AlphaFoldDB" id="A0A1F5F7G0"/>
<evidence type="ECO:0000256" key="1">
    <source>
        <dbReference type="ARBA" id="ARBA00010618"/>
    </source>
</evidence>
<protein>
    <recommendedName>
        <fullName evidence="4 5">Large ribosomal subunit protein uL24</fullName>
    </recommendedName>
</protein>